<dbReference type="Gene3D" id="3.40.50.1000">
    <property type="entry name" value="HAD superfamily/HAD-like"/>
    <property type="match status" value="1"/>
</dbReference>
<dbReference type="Gene3D" id="3.40.1110.10">
    <property type="entry name" value="Calcium-transporting ATPase, cytoplasmic domain N"/>
    <property type="match status" value="1"/>
</dbReference>
<dbReference type="GO" id="GO:0015086">
    <property type="term" value="F:cadmium ion transmembrane transporter activity"/>
    <property type="evidence" value="ECO:0007669"/>
    <property type="project" value="TreeGrafter"/>
</dbReference>
<accession>W4RS10</accession>
<evidence type="ECO:0000313" key="6">
    <source>
        <dbReference type="EMBL" id="GAE47225.1"/>
    </source>
</evidence>
<dbReference type="Pfam" id="PF00702">
    <property type="entry name" value="Hydrolase"/>
    <property type="match status" value="1"/>
</dbReference>
<keyword evidence="4" id="KW-1133">Transmembrane helix</keyword>
<dbReference type="EMBL" id="BAUW01000068">
    <property type="protein sequence ID" value="GAE47225.1"/>
    <property type="molecule type" value="Genomic_DNA"/>
</dbReference>
<dbReference type="AlphaFoldDB" id="W4RS10"/>
<keyword evidence="5" id="KW-0472">Membrane</keyword>
<dbReference type="InterPro" id="IPR036412">
    <property type="entry name" value="HAD-like_sf"/>
</dbReference>
<comment type="similarity">
    <text evidence="2">Belongs to the cation transport ATPase (P-type) (TC 3.A.3) family. Type IB subfamily.</text>
</comment>
<evidence type="ECO:0000256" key="5">
    <source>
        <dbReference type="ARBA" id="ARBA00023136"/>
    </source>
</evidence>
<dbReference type="GO" id="GO:0000166">
    <property type="term" value="F:nucleotide binding"/>
    <property type="evidence" value="ECO:0007669"/>
    <property type="project" value="InterPro"/>
</dbReference>
<evidence type="ECO:0000256" key="3">
    <source>
        <dbReference type="ARBA" id="ARBA00022692"/>
    </source>
</evidence>
<gene>
    <name evidence="6" type="ORF">JCM21738_4183</name>
</gene>
<dbReference type="Proteomes" id="UP000018949">
    <property type="component" value="Unassembled WGS sequence"/>
</dbReference>
<comment type="subcellular location">
    <subcellularLocation>
        <location evidence="1">Membrane</location>
    </subcellularLocation>
</comment>
<comment type="caution">
    <text evidence="6">The sequence shown here is derived from an EMBL/GenBank/DDBJ whole genome shotgun (WGS) entry which is preliminary data.</text>
</comment>
<proteinExistence type="inferred from homology"/>
<dbReference type="InterPro" id="IPR018303">
    <property type="entry name" value="ATPase_P-typ_P_site"/>
</dbReference>
<name>W4RS10_9BACI</name>
<dbReference type="SUPFAM" id="SSF81660">
    <property type="entry name" value="Metal cation-transporting ATPase, ATP-binding domain N"/>
    <property type="match status" value="1"/>
</dbReference>
<protein>
    <submittedName>
        <fullName evidence="6">Lead, cadmium, zinc and mercury transporting ATPase</fullName>
    </submittedName>
</protein>
<evidence type="ECO:0000256" key="4">
    <source>
        <dbReference type="ARBA" id="ARBA00022989"/>
    </source>
</evidence>
<keyword evidence="3" id="KW-0812">Transmembrane</keyword>
<dbReference type="PROSITE" id="PS00154">
    <property type="entry name" value="ATPASE_E1_E2"/>
    <property type="match status" value="1"/>
</dbReference>
<dbReference type="SUPFAM" id="SSF56784">
    <property type="entry name" value="HAD-like"/>
    <property type="match status" value="1"/>
</dbReference>
<dbReference type="GO" id="GO:0016020">
    <property type="term" value="C:membrane"/>
    <property type="evidence" value="ECO:0007669"/>
    <property type="project" value="UniProtKB-SubCell"/>
</dbReference>
<dbReference type="PANTHER" id="PTHR48085:SF5">
    <property type="entry name" value="CADMIUM_ZINC-TRANSPORTING ATPASE HMA4-RELATED"/>
    <property type="match status" value="1"/>
</dbReference>
<dbReference type="InterPro" id="IPR023214">
    <property type="entry name" value="HAD_sf"/>
</dbReference>
<evidence type="ECO:0000313" key="7">
    <source>
        <dbReference type="Proteomes" id="UP000018949"/>
    </source>
</evidence>
<evidence type="ECO:0000256" key="2">
    <source>
        <dbReference type="ARBA" id="ARBA00006024"/>
    </source>
</evidence>
<dbReference type="PANTHER" id="PTHR48085">
    <property type="entry name" value="CADMIUM/ZINC-TRANSPORTING ATPASE HMA2-RELATED"/>
    <property type="match status" value="1"/>
</dbReference>
<dbReference type="InterPro" id="IPR023299">
    <property type="entry name" value="ATPase_P-typ_cyto_dom_N"/>
</dbReference>
<dbReference type="eggNOG" id="COG2217">
    <property type="taxonomic scope" value="Bacteria"/>
</dbReference>
<dbReference type="InterPro" id="IPR051014">
    <property type="entry name" value="Cation_Transport_ATPase_IB"/>
</dbReference>
<keyword evidence="7" id="KW-1185">Reference proteome</keyword>
<sequence>MPLNGVLVKGGVHLEEMGMLKAIAFDKTGTLTKEVPAVTDFKLLSDENSSGLFAVIAALENKSQHPLASAIVRRAEADSVPYRDTVIEDFTSVTGKGLKGTIDGIVYYIRSPKYLRENVEDGIPGAVAEGISRLQSEGKTVMAAGVESRVLALIAVADEVRESSREVVSRLHELVIEKTIMGGSPSGSRYSPTWARP</sequence>
<reference evidence="6 7" key="1">
    <citation type="submission" date="2013-12" db="EMBL/GenBank/DDBJ databases">
        <title>NBRP : Genome information of microbial organism related human and environment.</title>
        <authorList>
            <person name="Hattori M."/>
            <person name="Oshima K."/>
            <person name="Inaba H."/>
            <person name="Suda W."/>
            <person name="Sakamoto M."/>
            <person name="Iino T."/>
            <person name="Kitahara M."/>
            <person name="Oshida Y."/>
            <person name="Iida T."/>
            <person name="Kudo T."/>
            <person name="Itoh T."/>
            <person name="Ahmed I."/>
            <person name="Ohkuma M."/>
        </authorList>
    </citation>
    <scope>NUCLEOTIDE SEQUENCE [LARGE SCALE GENOMIC DNA]</scope>
    <source>
        <strain evidence="6 7">JCM 21738</strain>
    </source>
</reference>
<evidence type="ECO:0000256" key="1">
    <source>
        <dbReference type="ARBA" id="ARBA00004370"/>
    </source>
</evidence>
<organism evidence="6 7">
    <name type="scientific">Mesobacillus boroniphilus JCM 21738</name>
    <dbReference type="NCBI Taxonomy" id="1294265"/>
    <lineage>
        <taxon>Bacteria</taxon>
        <taxon>Bacillati</taxon>
        <taxon>Bacillota</taxon>
        <taxon>Bacilli</taxon>
        <taxon>Bacillales</taxon>
        <taxon>Bacillaceae</taxon>
        <taxon>Mesobacillus</taxon>
    </lineage>
</organism>